<reference evidence="2" key="2">
    <citation type="journal article" date="2022" name="Proc. Natl. Acad. Sci. U.S.A.">
        <title>Diploid-dominant life cycles characterize the early evolution of Fungi.</title>
        <authorList>
            <person name="Amses K.R."/>
            <person name="Simmons D.R."/>
            <person name="Longcore J.E."/>
            <person name="Mondo S.J."/>
            <person name="Seto K."/>
            <person name="Jeronimo G.H."/>
            <person name="Bonds A.E."/>
            <person name="Quandt C.A."/>
            <person name="Davis W.J."/>
            <person name="Chang Y."/>
            <person name="Federici B.A."/>
            <person name="Kuo A."/>
            <person name="LaButti K."/>
            <person name="Pangilinan J."/>
            <person name="Andreopoulos W."/>
            <person name="Tritt A."/>
            <person name="Riley R."/>
            <person name="Hundley H."/>
            <person name="Johnson J."/>
            <person name="Lipzen A."/>
            <person name="Barry K."/>
            <person name="Lang B.F."/>
            <person name="Cuomo C.A."/>
            <person name="Buchler N.E."/>
            <person name="Grigoriev I.V."/>
            <person name="Spatafora J.W."/>
            <person name="Stajich J.E."/>
            <person name="James T.Y."/>
        </authorList>
    </citation>
    <scope>NUCLEOTIDE SEQUENCE</scope>
    <source>
        <strain evidence="2">AG</strain>
    </source>
</reference>
<name>A0AAD5E3Z9_UMBRA</name>
<evidence type="ECO:0000256" key="1">
    <source>
        <dbReference type="SAM" id="MobiDB-lite"/>
    </source>
</evidence>
<dbReference type="RefSeq" id="XP_051441313.1">
    <property type="nucleotide sequence ID" value="XM_051591706.1"/>
</dbReference>
<protein>
    <submittedName>
        <fullName evidence="2">Uncharacterized protein</fullName>
    </submittedName>
</protein>
<accession>A0AAD5E3Z9</accession>
<dbReference type="EMBL" id="MU620958">
    <property type="protein sequence ID" value="KAI8576309.1"/>
    <property type="molecule type" value="Genomic_DNA"/>
</dbReference>
<gene>
    <name evidence="2" type="ORF">K450DRAFT_257637</name>
</gene>
<dbReference type="AlphaFoldDB" id="A0AAD5E3Z9"/>
<feature type="region of interest" description="Disordered" evidence="1">
    <location>
        <begin position="26"/>
        <end position="130"/>
    </location>
</feature>
<feature type="compositionally biased region" description="Low complexity" evidence="1">
    <location>
        <begin position="85"/>
        <end position="119"/>
    </location>
</feature>
<evidence type="ECO:0000313" key="2">
    <source>
        <dbReference type="EMBL" id="KAI8576309.1"/>
    </source>
</evidence>
<sequence length="267" mass="28161">MSNPQQPNNHAFQAGFSKAKDEYEAGYKAAIGHHHGAPIAPGQQQPGLDQQQQPGLGQQQPGLGQQQHPAFDQQQQGLGQSALDQQPGYGQQQTGYGQPQTGYGQPQMGNPTAGNMQQAGGNGMNSDVQGNAYQQHKHDLNQDPGAGGAMGGVRQQAYDEHKRHLDQNPSAAGGVGGVQQQAYDEHKDHLDRNQNAGTDRMAGGPGAGITGGNLNNQLEQEAAVHSGPPHGLGNKIKSKLPHHFNDGTKVPRELREDVSGQNGPGPM</sequence>
<dbReference type="Proteomes" id="UP001206595">
    <property type="component" value="Unassembled WGS sequence"/>
</dbReference>
<reference evidence="2" key="1">
    <citation type="submission" date="2021-06" db="EMBL/GenBank/DDBJ databases">
        <authorList>
            <consortium name="DOE Joint Genome Institute"/>
            <person name="Mondo S.J."/>
            <person name="Amses K.R."/>
            <person name="Simmons D.R."/>
            <person name="Longcore J.E."/>
            <person name="Seto K."/>
            <person name="Alves G.H."/>
            <person name="Bonds A.E."/>
            <person name="Quandt C.A."/>
            <person name="Davis W.J."/>
            <person name="Chang Y."/>
            <person name="Letcher P.M."/>
            <person name="Powell M.J."/>
            <person name="Kuo A."/>
            <person name="Labutti K."/>
            <person name="Pangilinan J."/>
            <person name="Andreopoulos W."/>
            <person name="Tritt A."/>
            <person name="Riley R."/>
            <person name="Hundley H."/>
            <person name="Johnson J."/>
            <person name="Lipzen A."/>
            <person name="Barry K."/>
            <person name="Berbee M.L."/>
            <person name="Buchler N.E."/>
            <person name="Grigoriev I.V."/>
            <person name="Spatafora J.W."/>
            <person name="Stajich J.E."/>
            <person name="James T.Y."/>
        </authorList>
    </citation>
    <scope>NUCLEOTIDE SEQUENCE</scope>
    <source>
        <strain evidence="2">AG</strain>
    </source>
</reference>
<feature type="compositionally biased region" description="Basic and acidic residues" evidence="1">
    <location>
        <begin position="243"/>
        <end position="258"/>
    </location>
</feature>
<dbReference type="GeneID" id="75917049"/>
<comment type="caution">
    <text evidence="2">The sequence shown here is derived from an EMBL/GenBank/DDBJ whole genome shotgun (WGS) entry which is preliminary data.</text>
</comment>
<evidence type="ECO:0000313" key="3">
    <source>
        <dbReference type="Proteomes" id="UP001206595"/>
    </source>
</evidence>
<organism evidence="2 3">
    <name type="scientific">Umbelopsis ramanniana AG</name>
    <dbReference type="NCBI Taxonomy" id="1314678"/>
    <lineage>
        <taxon>Eukaryota</taxon>
        <taxon>Fungi</taxon>
        <taxon>Fungi incertae sedis</taxon>
        <taxon>Mucoromycota</taxon>
        <taxon>Mucoromycotina</taxon>
        <taxon>Umbelopsidomycetes</taxon>
        <taxon>Umbelopsidales</taxon>
        <taxon>Umbelopsidaceae</taxon>
        <taxon>Umbelopsis</taxon>
    </lineage>
</organism>
<feature type="region of interest" description="Disordered" evidence="1">
    <location>
        <begin position="189"/>
        <end position="267"/>
    </location>
</feature>
<proteinExistence type="predicted"/>
<feature type="compositionally biased region" description="Low complexity" evidence="1">
    <location>
        <begin position="37"/>
        <end position="76"/>
    </location>
</feature>
<keyword evidence="3" id="KW-1185">Reference proteome</keyword>